<proteinExistence type="predicted"/>
<dbReference type="GO" id="GO:0016787">
    <property type="term" value="F:hydrolase activity"/>
    <property type="evidence" value="ECO:0007669"/>
    <property type="project" value="UniProtKB-KW"/>
</dbReference>
<dbReference type="InterPro" id="IPR050114">
    <property type="entry name" value="UPF0173_UPF0282_UlaG_hydrolase"/>
</dbReference>
<organism evidence="4 5">
    <name type="scientific">Candidatus Faecalibacterium faecigallinarum</name>
    <dbReference type="NCBI Taxonomy" id="2838577"/>
    <lineage>
        <taxon>Bacteria</taxon>
        <taxon>Bacillati</taxon>
        <taxon>Bacillota</taxon>
        <taxon>Clostridia</taxon>
        <taxon>Eubacteriales</taxon>
        <taxon>Oscillospiraceae</taxon>
        <taxon>Faecalibacterium</taxon>
    </lineage>
</organism>
<protein>
    <submittedName>
        <fullName evidence="4">MBL fold metallo-hydrolase</fullName>
    </submittedName>
</protein>
<evidence type="ECO:0000313" key="5">
    <source>
        <dbReference type="Proteomes" id="UP000823906"/>
    </source>
</evidence>
<sequence>MRIFKSPRGQAMPGPTRPMTGADFAPRPDTAVTWLGSAGIFLNSRGTTLMVDPLLQDFDMPLLIQPPILPRQVPQLDALLITHIDNDHFSRSGCVDLKEVCRSYHAPRYVAEQISALGLPGTGHGIGETFRVGCVSATLTPAKHDWQNSSKKWAYRHWEEKDYCGYWFDTPDGSIWLPGDSKLLPSHLTMPQPDMILLDFSDNEWHITFEGAVRLAEAYPQARLLCIHWGSVDAPDWSTFNGDPAALAARVSNPARVLAPAPGESIVL</sequence>
<dbReference type="PANTHER" id="PTHR43546">
    <property type="entry name" value="UPF0173 METAL-DEPENDENT HYDROLASE MJ1163-RELATED"/>
    <property type="match status" value="1"/>
</dbReference>
<dbReference type="SUPFAM" id="SSF56281">
    <property type="entry name" value="Metallo-hydrolase/oxidoreductase"/>
    <property type="match status" value="1"/>
</dbReference>
<dbReference type="InterPro" id="IPR036866">
    <property type="entry name" value="RibonucZ/Hydroxyglut_hydro"/>
</dbReference>
<feature type="domain" description="Metallo-beta-lactamase" evidence="3">
    <location>
        <begin position="49"/>
        <end position="229"/>
    </location>
</feature>
<dbReference type="Proteomes" id="UP000823906">
    <property type="component" value="Unassembled WGS sequence"/>
</dbReference>
<accession>A0A9D2P6I8</accession>
<evidence type="ECO:0000256" key="1">
    <source>
        <dbReference type="ARBA" id="ARBA00022801"/>
    </source>
</evidence>
<keyword evidence="1" id="KW-0378">Hydrolase</keyword>
<reference evidence="4" key="1">
    <citation type="journal article" date="2021" name="PeerJ">
        <title>Extensive microbial diversity within the chicken gut microbiome revealed by metagenomics and culture.</title>
        <authorList>
            <person name="Gilroy R."/>
            <person name="Ravi A."/>
            <person name="Getino M."/>
            <person name="Pursley I."/>
            <person name="Horton D.L."/>
            <person name="Alikhan N.F."/>
            <person name="Baker D."/>
            <person name="Gharbi K."/>
            <person name="Hall N."/>
            <person name="Watson M."/>
            <person name="Adriaenssens E.M."/>
            <person name="Foster-Nyarko E."/>
            <person name="Jarju S."/>
            <person name="Secka A."/>
            <person name="Antonio M."/>
            <person name="Oren A."/>
            <person name="Chaudhuri R.R."/>
            <person name="La Ragione R."/>
            <person name="Hildebrand F."/>
            <person name="Pallen M.J."/>
        </authorList>
    </citation>
    <scope>NUCLEOTIDE SEQUENCE</scope>
    <source>
        <strain evidence="4">ChiSjej5B23-2810</strain>
    </source>
</reference>
<evidence type="ECO:0000259" key="3">
    <source>
        <dbReference type="Pfam" id="PF12706"/>
    </source>
</evidence>
<evidence type="ECO:0000256" key="2">
    <source>
        <dbReference type="SAM" id="MobiDB-lite"/>
    </source>
</evidence>
<name>A0A9D2P6I8_9FIRM</name>
<dbReference type="Gene3D" id="3.60.15.10">
    <property type="entry name" value="Ribonuclease Z/Hydroxyacylglutathione hydrolase-like"/>
    <property type="match status" value="1"/>
</dbReference>
<dbReference type="InterPro" id="IPR001279">
    <property type="entry name" value="Metallo-B-lactamas"/>
</dbReference>
<dbReference type="PANTHER" id="PTHR43546:SF9">
    <property type="entry name" value="L-ASCORBATE-6-PHOSPHATE LACTONASE ULAG-RELATED"/>
    <property type="match status" value="1"/>
</dbReference>
<gene>
    <name evidence="4" type="ORF">H9703_03645</name>
</gene>
<reference evidence="4" key="2">
    <citation type="submission" date="2021-04" db="EMBL/GenBank/DDBJ databases">
        <authorList>
            <person name="Gilroy R."/>
        </authorList>
    </citation>
    <scope>NUCLEOTIDE SEQUENCE</scope>
    <source>
        <strain evidence="4">ChiSjej5B23-2810</strain>
    </source>
</reference>
<evidence type="ECO:0000313" key="4">
    <source>
        <dbReference type="EMBL" id="HJC45216.1"/>
    </source>
</evidence>
<feature type="region of interest" description="Disordered" evidence="2">
    <location>
        <begin position="1"/>
        <end position="23"/>
    </location>
</feature>
<dbReference type="AlphaFoldDB" id="A0A9D2P6I8"/>
<dbReference type="EMBL" id="DWWN01000031">
    <property type="protein sequence ID" value="HJC45216.1"/>
    <property type="molecule type" value="Genomic_DNA"/>
</dbReference>
<dbReference type="Pfam" id="PF12706">
    <property type="entry name" value="Lactamase_B_2"/>
    <property type="match status" value="1"/>
</dbReference>
<comment type="caution">
    <text evidence="4">The sequence shown here is derived from an EMBL/GenBank/DDBJ whole genome shotgun (WGS) entry which is preliminary data.</text>
</comment>